<dbReference type="AlphaFoldDB" id="A0A1I7L6X9"/>
<dbReference type="GO" id="GO:0003677">
    <property type="term" value="F:DNA binding"/>
    <property type="evidence" value="ECO:0007669"/>
    <property type="project" value="UniProtKB-KW"/>
</dbReference>
<dbReference type="Gene3D" id="1.10.10.10">
    <property type="entry name" value="Winged helix-like DNA-binding domain superfamily/Winged helix DNA-binding domain"/>
    <property type="match status" value="1"/>
</dbReference>
<evidence type="ECO:0000313" key="3">
    <source>
        <dbReference type="Proteomes" id="UP000199391"/>
    </source>
</evidence>
<dbReference type="SUPFAM" id="SSF46785">
    <property type="entry name" value="Winged helix' DNA-binding domain"/>
    <property type="match status" value="1"/>
</dbReference>
<reference evidence="3" key="1">
    <citation type="submission" date="2016-10" db="EMBL/GenBank/DDBJ databases">
        <authorList>
            <person name="Varghese N."/>
            <person name="Submissions S."/>
        </authorList>
    </citation>
    <scope>NUCLEOTIDE SEQUENCE [LARGE SCALE GENOMIC DNA]</scope>
    <source>
        <strain evidence="3">CGMCC 1.11014</strain>
    </source>
</reference>
<dbReference type="PANTHER" id="PTHR33164">
    <property type="entry name" value="TRANSCRIPTIONAL REGULATOR, MARR FAMILY"/>
    <property type="match status" value="1"/>
</dbReference>
<name>A0A1I7L6X9_9BURK</name>
<evidence type="ECO:0000259" key="1">
    <source>
        <dbReference type="PROSITE" id="PS50995"/>
    </source>
</evidence>
<dbReference type="InterPro" id="IPR000835">
    <property type="entry name" value="HTH_MarR-typ"/>
</dbReference>
<dbReference type="InterPro" id="IPR039422">
    <property type="entry name" value="MarR/SlyA-like"/>
</dbReference>
<keyword evidence="2" id="KW-0238">DNA-binding</keyword>
<dbReference type="PROSITE" id="PS50995">
    <property type="entry name" value="HTH_MARR_2"/>
    <property type="match status" value="1"/>
</dbReference>
<proteinExistence type="predicted"/>
<feature type="domain" description="HTH marR-type" evidence="1">
    <location>
        <begin position="15"/>
        <end position="149"/>
    </location>
</feature>
<dbReference type="PRINTS" id="PR00598">
    <property type="entry name" value="HTHMARR"/>
</dbReference>
<sequence length="154" mass="17358">MKKTIDKVNQFDERDHDTLELIHRVTHQYRSSLLQDTGEAARDITHMDGKVLLYFGRNPGATLSDLAQHSGRDRAQLTRLIKGLRERGLLEGTADPDDRRNTRLTLTGDGLAVTSTLKTQGRQAAKRALEGFSEDEKQTLLQLLQRVSDNFKSS</sequence>
<protein>
    <submittedName>
        <fullName evidence="2">DNA-binding transcriptional regulator, MarR family</fullName>
    </submittedName>
</protein>
<dbReference type="Proteomes" id="UP000199391">
    <property type="component" value="Unassembled WGS sequence"/>
</dbReference>
<dbReference type="InterPro" id="IPR036390">
    <property type="entry name" value="WH_DNA-bd_sf"/>
</dbReference>
<gene>
    <name evidence="2" type="ORF">SAMN05216552_10246</name>
</gene>
<dbReference type="SMART" id="SM00347">
    <property type="entry name" value="HTH_MARR"/>
    <property type="match status" value="1"/>
</dbReference>
<dbReference type="PANTHER" id="PTHR33164:SF57">
    <property type="entry name" value="MARR-FAMILY TRANSCRIPTIONAL REGULATOR"/>
    <property type="match status" value="1"/>
</dbReference>
<organism evidence="2 3">
    <name type="scientific">Pseudoduganella namucuonensis</name>
    <dbReference type="NCBI Taxonomy" id="1035707"/>
    <lineage>
        <taxon>Bacteria</taxon>
        <taxon>Pseudomonadati</taxon>
        <taxon>Pseudomonadota</taxon>
        <taxon>Betaproteobacteria</taxon>
        <taxon>Burkholderiales</taxon>
        <taxon>Oxalobacteraceae</taxon>
        <taxon>Telluria group</taxon>
        <taxon>Pseudoduganella</taxon>
    </lineage>
</organism>
<dbReference type="GO" id="GO:0003700">
    <property type="term" value="F:DNA-binding transcription factor activity"/>
    <property type="evidence" value="ECO:0007669"/>
    <property type="project" value="InterPro"/>
</dbReference>
<dbReference type="Pfam" id="PF12802">
    <property type="entry name" value="MarR_2"/>
    <property type="match status" value="1"/>
</dbReference>
<keyword evidence="3" id="KW-1185">Reference proteome</keyword>
<dbReference type="EMBL" id="FPBO01000024">
    <property type="protein sequence ID" value="SFV05489.1"/>
    <property type="molecule type" value="Genomic_DNA"/>
</dbReference>
<dbReference type="GO" id="GO:0006950">
    <property type="term" value="P:response to stress"/>
    <property type="evidence" value="ECO:0007669"/>
    <property type="project" value="TreeGrafter"/>
</dbReference>
<dbReference type="RefSeq" id="WP_093557784.1">
    <property type="nucleotide sequence ID" value="NZ_FPBO01000024.1"/>
</dbReference>
<dbReference type="STRING" id="1035707.SAMN05216552_10246"/>
<dbReference type="InterPro" id="IPR036388">
    <property type="entry name" value="WH-like_DNA-bd_sf"/>
</dbReference>
<evidence type="ECO:0000313" key="2">
    <source>
        <dbReference type="EMBL" id="SFV05489.1"/>
    </source>
</evidence>
<accession>A0A1I7L6X9</accession>
<dbReference type="OrthoDB" id="188700at2"/>